<name>A0AAD6AWQ8_9TELE</name>
<dbReference type="InterPro" id="IPR013783">
    <property type="entry name" value="Ig-like_fold"/>
</dbReference>
<evidence type="ECO:0000313" key="3">
    <source>
        <dbReference type="Proteomes" id="UP001219934"/>
    </source>
</evidence>
<dbReference type="Gene3D" id="2.60.40.10">
    <property type="entry name" value="Immunoglobulins"/>
    <property type="match status" value="1"/>
</dbReference>
<dbReference type="InterPro" id="IPR007110">
    <property type="entry name" value="Ig-like_dom"/>
</dbReference>
<dbReference type="AlphaFoldDB" id="A0AAD6AWQ8"/>
<protein>
    <recommendedName>
        <fullName evidence="1">Ig-like domain-containing protein</fullName>
    </recommendedName>
</protein>
<comment type="caution">
    <text evidence="2">The sequence shown here is derived from an EMBL/GenBank/DDBJ whole genome shotgun (WGS) entry which is preliminary data.</text>
</comment>
<accession>A0AAD6AWQ8</accession>
<evidence type="ECO:0000259" key="1">
    <source>
        <dbReference type="PROSITE" id="PS50835"/>
    </source>
</evidence>
<dbReference type="EMBL" id="JAPTMU010000014">
    <property type="protein sequence ID" value="KAJ4932448.1"/>
    <property type="molecule type" value="Genomic_DNA"/>
</dbReference>
<organism evidence="2 3">
    <name type="scientific">Pogonophryne albipinna</name>
    <dbReference type="NCBI Taxonomy" id="1090488"/>
    <lineage>
        <taxon>Eukaryota</taxon>
        <taxon>Metazoa</taxon>
        <taxon>Chordata</taxon>
        <taxon>Craniata</taxon>
        <taxon>Vertebrata</taxon>
        <taxon>Euteleostomi</taxon>
        <taxon>Actinopterygii</taxon>
        <taxon>Neopterygii</taxon>
        <taxon>Teleostei</taxon>
        <taxon>Neoteleostei</taxon>
        <taxon>Acanthomorphata</taxon>
        <taxon>Eupercaria</taxon>
        <taxon>Perciformes</taxon>
        <taxon>Notothenioidei</taxon>
        <taxon>Pogonophryne</taxon>
    </lineage>
</organism>
<dbReference type="SUPFAM" id="SSF48726">
    <property type="entry name" value="Immunoglobulin"/>
    <property type="match status" value="1"/>
</dbReference>
<dbReference type="InterPro" id="IPR003597">
    <property type="entry name" value="Ig_C1-set"/>
</dbReference>
<dbReference type="SUPFAM" id="SSF50044">
    <property type="entry name" value="SH3-domain"/>
    <property type="match status" value="1"/>
</dbReference>
<dbReference type="Proteomes" id="UP001219934">
    <property type="component" value="Unassembled WGS sequence"/>
</dbReference>
<dbReference type="InterPro" id="IPR036179">
    <property type="entry name" value="Ig-like_dom_sf"/>
</dbReference>
<gene>
    <name evidence="2" type="ORF">JOQ06_010870</name>
</gene>
<reference evidence="2" key="1">
    <citation type="submission" date="2022-11" db="EMBL/GenBank/DDBJ databases">
        <title>Chromosome-level genome of Pogonophryne albipinna.</title>
        <authorList>
            <person name="Jo E."/>
        </authorList>
    </citation>
    <scope>NUCLEOTIDE SEQUENCE</scope>
    <source>
        <strain evidence="2">SGF0006</strain>
        <tissue evidence="2">Muscle</tissue>
    </source>
</reference>
<sequence>MCDVRPTLTVLAPSTEELQQGKATLMCLANKGFPSDWSLAWKITNMEDDPNWYTAELHNRKGFVPKNYINLRPHV</sequence>
<proteinExistence type="predicted"/>
<dbReference type="InterPro" id="IPR036028">
    <property type="entry name" value="SH3-like_dom_sf"/>
</dbReference>
<feature type="domain" description="Ig-like" evidence="1">
    <location>
        <begin position="6"/>
        <end position="41"/>
    </location>
</feature>
<keyword evidence="3" id="KW-1185">Reference proteome</keyword>
<dbReference type="Pfam" id="PF07654">
    <property type="entry name" value="C1-set"/>
    <property type="match status" value="1"/>
</dbReference>
<dbReference type="PROSITE" id="PS50835">
    <property type="entry name" value="IG_LIKE"/>
    <property type="match status" value="1"/>
</dbReference>
<evidence type="ECO:0000313" key="2">
    <source>
        <dbReference type="EMBL" id="KAJ4932448.1"/>
    </source>
</evidence>